<evidence type="ECO:0000256" key="9">
    <source>
        <dbReference type="SAM" id="MobiDB-lite"/>
    </source>
</evidence>
<feature type="transmembrane region" description="Helical" evidence="10">
    <location>
        <begin position="148"/>
        <end position="178"/>
    </location>
</feature>
<dbReference type="PANTHER" id="PTHR24082">
    <property type="entry name" value="NUCLEAR HORMONE RECEPTOR"/>
    <property type="match status" value="1"/>
</dbReference>
<dbReference type="AlphaFoldDB" id="A0A7R9LFA7"/>
<dbReference type="GO" id="GO:0000122">
    <property type="term" value="P:negative regulation of transcription by RNA polymerase II"/>
    <property type="evidence" value="ECO:0007669"/>
    <property type="project" value="TreeGrafter"/>
</dbReference>
<keyword evidence="1" id="KW-0479">Metal-binding</keyword>
<dbReference type="SUPFAM" id="SSF57716">
    <property type="entry name" value="Glucocorticoid receptor-like (DNA-binding domain)"/>
    <property type="match status" value="1"/>
</dbReference>
<sequence length="179" mass="20382">ETPNRIHMPIVFVNQSQHHQHVQHQAPPPPTAPAPQPPLILRQQLLQQQPSRHQYYPNDQTISANKTSMEAIKICVVCGDRANGYNFNVIACESCKAFFRRNALRKKDFKCPFNGNCKIDAITRKFCQKCRLQKCFNSGMKKVSTHALYIHVYTIFPVLMMSVLVVVVLVLVLVVLVLS</sequence>
<dbReference type="GO" id="GO:0045944">
    <property type="term" value="P:positive regulation of transcription by RNA polymerase II"/>
    <property type="evidence" value="ECO:0007669"/>
    <property type="project" value="TreeGrafter"/>
</dbReference>
<dbReference type="EMBL" id="CAJPIZ010023961">
    <property type="protein sequence ID" value="CAG2118355.1"/>
    <property type="molecule type" value="Genomic_DNA"/>
</dbReference>
<gene>
    <name evidence="12" type="ORF">OSB1V03_LOCUS18307</name>
</gene>
<dbReference type="InterPro" id="IPR001628">
    <property type="entry name" value="Znf_hrmn_rcpt"/>
</dbReference>
<dbReference type="SMART" id="SM00399">
    <property type="entry name" value="ZnF_C4"/>
    <property type="match status" value="1"/>
</dbReference>
<organism evidence="12">
    <name type="scientific">Medioppia subpectinata</name>
    <dbReference type="NCBI Taxonomy" id="1979941"/>
    <lineage>
        <taxon>Eukaryota</taxon>
        <taxon>Metazoa</taxon>
        <taxon>Ecdysozoa</taxon>
        <taxon>Arthropoda</taxon>
        <taxon>Chelicerata</taxon>
        <taxon>Arachnida</taxon>
        <taxon>Acari</taxon>
        <taxon>Acariformes</taxon>
        <taxon>Sarcoptiformes</taxon>
        <taxon>Oribatida</taxon>
        <taxon>Brachypylina</taxon>
        <taxon>Oppioidea</taxon>
        <taxon>Oppiidae</taxon>
        <taxon>Medioppia</taxon>
    </lineage>
</organism>
<dbReference type="EMBL" id="OC878536">
    <property type="protein sequence ID" value="CAD7640647.1"/>
    <property type="molecule type" value="Genomic_DNA"/>
</dbReference>
<dbReference type="OrthoDB" id="6355676at2759"/>
<dbReference type="GO" id="GO:0008270">
    <property type="term" value="F:zinc ion binding"/>
    <property type="evidence" value="ECO:0007669"/>
    <property type="project" value="UniProtKB-KW"/>
</dbReference>
<dbReference type="GO" id="GO:0000978">
    <property type="term" value="F:RNA polymerase II cis-regulatory region sequence-specific DNA binding"/>
    <property type="evidence" value="ECO:0007669"/>
    <property type="project" value="TreeGrafter"/>
</dbReference>
<dbReference type="PROSITE" id="PS00031">
    <property type="entry name" value="NUCLEAR_REC_DBD_1"/>
    <property type="match status" value="1"/>
</dbReference>
<dbReference type="Proteomes" id="UP000759131">
    <property type="component" value="Unassembled WGS sequence"/>
</dbReference>
<dbReference type="PANTHER" id="PTHR24082:SF283">
    <property type="entry name" value="NUCLEAR HORMONE RECEPTOR HR96"/>
    <property type="match status" value="1"/>
</dbReference>
<feature type="non-terminal residue" evidence="12">
    <location>
        <position position="1"/>
    </location>
</feature>
<accession>A0A7R9LFA7</accession>
<dbReference type="InterPro" id="IPR013088">
    <property type="entry name" value="Znf_NHR/GATA"/>
</dbReference>
<evidence type="ECO:0000256" key="10">
    <source>
        <dbReference type="SAM" id="Phobius"/>
    </source>
</evidence>
<evidence type="ECO:0000256" key="4">
    <source>
        <dbReference type="ARBA" id="ARBA00023015"/>
    </source>
</evidence>
<keyword evidence="4" id="KW-0805">Transcription regulation</keyword>
<keyword evidence="6" id="KW-0804">Transcription</keyword>
<evidence type="ECO:0000256" key="5">
    <source>
        <dbReference type="ARBA" id="ARBA00023125"/>
    </source>
</evidence>
<keyword evidence="2" id="KW-0863">Zinc-finger</keyword>
<dbReference type="GO" id="GO:0030154">
    <property type="term" value="P:cell differentiation"/>
    <property type="evidence" value="ECO:0007669"/>
    <property type="project" value="TreeGrafter"/>
</dbReference>
<keyword evidence="5" id="KW-0238">DNA-binding</keyword>
<evidence type="ECO:0000256" key="7">
    <source>
        <dbReference type="ARBA" id="ARBA00023170"/>
    </source>
</evidence>
<keyword evidence="8" id="KW-0539">Nucleus</keyword>
<feature type="domain" description="Nuclear receptor" evidence="11">
    <location>
        <begin position="72"/>
        <end position="147"/>
    </location>
</feature>
<evidence type="ECO:0000256" key="6">
    <source>
        <dbReference type="ARBA" id="ARBA00023163"/>
    </source>
</evidence>
<evidence type="ECO:0000313" key="13">
    <source>
        <dbReference type="Proteomes" id="UP000759131"/>
    </source>
</evidence>
<evidence type="ECO:0000256" key="2">
    <source>
        <dbReference type="ARBA" id="ARBA00022771"/>
    </source>
</evidence>
<evidence type="ECO:0000256" key="8">
    <source>
        <dbReference type="ARBA" id="ARBA00023242"/>
    </source>
</evidence>
<dbReference type="PRINTS" id="PR00047">
    <property type="entry name" value="STROIDFINGER"/>
</dbReference>
<proteinExistence type="predicted"/>
<dbReference type="Pfam" id="PF00105">
    <property type="entry name" value="zf-C4"/>
    <property type="match status" value="1"/>
</dbReference>
<dbReference type="InterPro" id="IPR050234">
    <property type="entry name" value="Nuclear_hormone_rcpt_NR1"/>
</dbReference>
<keyword evidence="7" id="KW-0675">Receptor</keyword>
<dbReference type="Gene3D" id="3.30.50.10">
    <property type="entry name" value="Erythroid Transcription Factor GATA-1, subunit A"/>
    <property type="match status" value="1"/>
</dbReference>
<feature type="region of interest" description="Disordered" evidence="9">
    <location>
        <begin position="16"/>
        <end position="37"/>
    </location>
</feature>
<reference evidence="12" key="1">
    <citation type="submission" date="2020-11" db="EMBL/GenBank/DDBJ databases">
        <authorList>
            <person name="Tran Van P."/>
        </authorList>
    </citation>
    <scope>NUCLEOTIDE SEQUENCE</scope>
</reference>
<evidence type="ECO:0000259" key="11">
    <source>
        <dbReference type="PROSITE" id="PS51030"/>
    </source>
</evidence>
<evidence type="ECO:0000256" key="3">
    <source>
        <dbReference type="ARBA" id="ARBA00022833"/>
    </source>
</evidence>
<keyword evidence="10" id="KW-0812">Transmembrane</keyword>
<dbReference type="GO" id="GO:0004879">
    <property type="term" value="F:nuclear receptor activity"/>
    <property type="evidence" value="ECO:0007669"/>
    <property type="project" value="TreeGrafter"/>
</dbReference>
<evidence type="ECO:0000313" key="12">
    <source>
        <dbReference type="EMBL" id="CAD7640647.1"/>
    </source>
</evidence>
<keyword evidence="10" id="KW-1133">Transmembrane helix</keyword>
<keyword evidence="13" id="KW-1185">Reference proteome</keyword>
<evidence type="ECO:0000256" key="1">
    <source>
        <dbReference type="ARBA" id="ARBA00022723"/>
    </source>
</evidence>
<feature type="compositionally biased region" description="Pro residues" evidence="9">
    <location>
        <begin position="26"/>
        <end position="37"/>
    </location>
</feature>
<dbReference type="PROSITE" id="PS51030">
    <property type="entry name" value="NUCLEAR_REC_DBD_2"/>
    <property type="match status" value="1"/>
</dbReference>
<keyword evidence="10" id="KW-0472">Membrane</keyword>
<keyword evidence="3" id="KW-0862">Zinc</keyword>
<protein>
    <recommendedName>
        <fullName evidence="11">Nuclear receptor domain-containing protein</fullName>
    </recommendedName>
</protein>
<name>A0A7R9LFA7_9ACAR</name>